<dbReference type="GO" id="GO:0051177">
    <property type="term" value="P:meiotic sister chromatid cohesion"/>
    <property type="evidence" value="ECO:0007669"/>
    <property type="project" value="TreeGrafter"/>
</dbReference>
<feature type="region of interest" description="Disordered" evidence="10">
    <location>
        <begin position="117"/>
        <end position="161"/>
    </location>
</feature>
<feature type="compositionally biased region" description="Basic and acidic residues" evidence="10">
    <location>
        <begin position="437"/>
        <end position="454"/>
    </location>
</feature>
<dbReference type="EMBL" id="CADEAL010003624">
    <property type="protein sequence ID" value="CAB1445349.1"/>
    <property type="molecule type" value="Genomic_DNA"/>
</dbReference>
<keyword evidence="3" id="KW-0158">Chromosome</keyword>
<feature type="compositionally biased region" description="Basic and acidic residues" evidence="10">
    <location>
        <begin position="373"/>
        <end position="392"/>
    </location>
</feature>
<evidence type="ECO:0000313" key="13">
    <source>
        <dbReference type="Proteomes" id="UP001153269"/>
    </source>
</evidence>
<feature type="compositionally biased region" description="Basic and acidic residues" evidence="10">
    <location>
        <begin position="315"/>
        <end position="331"/>
    </location>
</feature>
<comment type="caution">
    <text evidence="12">The sequence shown here is derived from an EMBL/GenBank/DDBJ whole genome shotgun (WGS) entry which is preliminary data.</text>
</comment>
<keyword evidence="7" id="KW-0131">Cell cycle</keyword>
<dbReference type="Pfam" id="PF07557">
    <property type="entry name" value="Shugoshin_C"/>
    <property type="match status" value="1"/>
</dbReference>
<gene>
    <name evidence="12" type="ORF">PLEPLA_LOCUS33080</name>
</gene>
<feature type="compositionally biased region" description="Basic and acidic residues" evidence="10">
    <location>
        <begin position="610"/>
        <end position="620"/>
    </location>
</feature>
<evidence type="ECO:0000256" key="10">
    <source>
        <dbReference type="SAM" id="MobiDB-lite"/>
    </source>
</evidence>
<evidence type="ECO:0000256" key="7">
    <source>
        <dbReference type="ARBA" id="ARBA00023306"/>
    </source>
</evidence>
<dbReference type="PANTHER" id="PTHR21577">
    <property type="entry name" value="SHUGOSHIN"/>
    <property type="match status" value="1"/>
</dbReference>
<feature type="compositionally biased region" description="Polar residues" evidence="10">
    <location>
        <begin position="418"/>
        <end position="436"/>
    </location>
</feature>
<keyword evidence="6 9" id="KW-0175">Coiled coil</keyword>
<dbReference type="PANTHER" id="PTHR21577:SF3">
    <property type="entry name" value="SHUGOSHIN 1-RELATED"/>
    <property type="match status" value="1"/>
</dbReference>
<evidence type="ECO:0000256" key="4">
    <source>
        <dbReference type="ARBA" id="ARBA00022618"/>
    </source>
</evidence>
<keyword evidence="13" id="KW-1185">Reference proteome</keyword>
<evidence type="ECO:0000256" key="1">
    <source>
        <dbReference type="ARBA" id="ARBA00004584"/>
    </source>
</evidence>
<dbReference type="AlphaFoldDB" id="A0A9N7Z0J5"/>
<evidence type="ECO:0000259" key="11">
    <source>
        <dbReference type="Pfam" id="PF07557"/>
    </source>
</evidence>
<dbReference type="GO" id="GO:0005634">
    <property type="term" value="C:nucleus"/>
    <property type="evidence" value="ECO:0007669"/>
    <property type="project" value="InterPro"/>
</dbReference>
<feature type="region of interest" description="Disordered" evidence="10">
    <location>
        <begin position="264"/>
        <end position="716"/>
    </location>
</feature>
<evidence type="ECO:0000256" key="2">
    <source>
        <dbReference type="ARBA" id="ARBA00010845"/>
    </source>
</evidence>
<dbReference type="GO" id="GO:0045132">
    <property type="term" value="P:meiotic chromosome segregation"/>
    <property type="evidence" value="ECO:0007669"/>
    <property type="project" value="InterPro"/>
</dbReference>
<keyword evidence="4" id="KW-0132">Cell division</keyword>
<dbReference type="InterPro" id="IPR038889">
    <property type="entry name" value="Shugoshin1/2"/>
</dbReference>
<reference evidence="12" key="1">
    <citation type="submission" date="2020-03" db="EMBL/GenBank/DDBJ databases">
        <authorList>
            <person name="Weist P."/>
        </authorList>
    </citation>
    <scope>NUCLEOTIDE SEQUENCE</scope>
</reference>
<feature type="coiled-coil region" evidence="9">
    <location>
        <begin position="40"/>
        <end position="67"/>
    </location>
</feature>
<evidence type="ECO:0000313" key="12">
    <source>
        <dbReference type="EMBL" id="CAB1445349.1"/>
    </source>
</evidence>
<accession>A0A9N7Z0J5</accession>
<feature type="region of interest" description="Disordered" evidence="10">
    <location>
        <begin position="197"/>
        <end position="237"/>
    </location>
</feature>
<dbReference type="InterPro" id="IPR011515">
    <property type="entry name" value="Shugoshin_C"/>
</dbReference>
<feature type="compositionally biased region" description="Basic residues" evidence="10">
    <location>
        <begin position="403"/>
        <end position="413"/>
    </location>
</feature>
<feature type="compositionally biased region" description="Polar residues" evidence="10">
    <location>
        <begin position="546"/>
        <end position="562"/>
    </location>
</feature>
<protein>
    <recommendedName>
        <fullName evidence="11">Shugoshin C-terminal domain-containing protein</fullName>
    </recommendedName>
</protein>
<dbReference type="GO" id="GO:0000776">
    <property type="term" value="C:kinetochore"/>
    <property type="evidence" value="ECO:0007669"/>
    <property type="project" value="TreeGrafter"/>
</dbReference>
<feature type="region of interest" description="Disordered" evidence="10">
    <location>
        <begin position="858"/>
        <end position="882"/>
    </location>
</feature>
<evidence type="ECO:0000256" key="9">
    <source>
        <dbReference type="SAM" id="Coils"/>
    </source>
</evidence>
<feature type="domain" description="Shugoshin C-terminal" evidence="11">
    <location>
        <begin position="821"/>
        <end position="843"/>
    </location>
</feature>
<keyword evidence="8" id="KW-0137">Centromere</keyword>
<feature type="compositionally biased region" description="Polar residues" evidence="10">
    <location>
        <begin position="117"/>
        <end position="128"/>
    </location>
</feature>
<feature type="region of interest" description="Disordered" evidence="10">
    <location>
        <begin position="814"/>
        <end position="835"/>
    </location>
</feature>
<evidence type="ECO:0000256" key="6">
    <source>
        <dbReference type="ARBA" id="ARBA00023054"/>
    </source>
</evidence>
<comment type="subcellular location">
    <subcellularLocation>
        <location evidence="1">Chromosome</location>
        <location evidence="1">Centromere</location>
    </subcellularLocation>
</comment>
<feature type="compositionally biased region" description="Basic and acidic residues" evidence="10">
    <location>
        <begin position="144"/>
        <end position="160"/>
    </location>
</feature>
<feature type="compositionally biased region" description="Basic residues" evidence="10">
    <location>
        <begin position="266"/>
        <end position="279"/>
    </location>
</feature>
<feature type="compositionally biased region" description="Polar residues" evidence="10">
    <location>
        <begin position="205"/>
        <end position="236"/>
    </location>
</feature>
<organism evidence="12 13">
    <name type="scientific">Pleuronectes platessa</name>
    <name type="common">European plaice</name>
    <dbReference type="NCBI Taxonomy" id="8262"/>
    <lineage>
        <taxon>Eukaryota</taxon>
        <taxon>Metazoa</taxon>
        <taxon>Chordata</taxon>
        <taxon>Craniata</taxon>
        <taxon>Vertebrata</taxon>
        <taxon>Euteleostomi</taxon>
        <taxon>Actinopterygii</taxon>
        <taxon>Neopterygii</taxon>
        <taxon>Teleostei</taxon>
        <taxon>Neoteleostei</taxon>
        <taxon>Acanthomorphata</taxon>
        <taxon>Carangaria</taxon>
        <taxon>Pleuronectiformes</taxon>
        <taxon>Pleuronectoidei</taxon>
        <taxon>Pleuronectidae</taxon>
        <taxon>Pleuronectes</taxon>
    </lineage>
</organism>
<dbReference type="Gene3D" id="1.20.5.730">
    <property type="entry name" value="Single helix bin"/>
    <property type="match status" value="1"/>
</dbReference>
<feature type="compositionally biased region" description="Polar residues" evidence="10">
    <location>
        <begin position="299"/>
        <end position="313"/>
    </location>
</feature>
<dbReference type="GO" id="GO:0051301">
    <property type="term" value="P:cell division"/>
    <property type="evidence" value="ECO:0007669"/>
    <property type="project" value="UniProtKB-KW"/>
</dbReference>
<feature type="compositionally biased region" description="Basic residues" evidence="10">
    <location>
        <begin position="861"/>
        <end position="871"/>
    </location>
</feature>
<name>A0A9N7Z0J5_PLEPL</name>
<evidence type="ECO:0000256" key="5">
    <source>
        <dbReference type="ARBA" id="ARBA00022829"/>
    </source>
</evidence>
<feature type="compositionally biased region" description="Basic and acidic residues" evidence="10">
    <location>
        <begin position="563"/>
        <end position="572"/>
    </location>
</feature>
<comment type="similarity">
    <text evidence="2">Belongs to the shugoshin family.</text>
</comment>
<feature type="compositionally biased region" description="Basic and acidic residues" evidence="10">
    <location>
        <begin position="685"/>
        <end position="699"/>
    </location>
</feature>
<evidence type="ECO:0000256" key="8">
    <source>
        <dbReference type="ARBA" id="ARBA00023328"/>
    </source>
</evidence>
<dbReference type="Proteomes" id="UP001153269">
    <property type="component" value="Unassembled WGS sequence"/>
</dbReference>
<feature type="compositionally biased region" description="Basic and acidic residues" evidence="10">
    <location>
        <begin position="651"/>
        <end position="665"/>
    </location>
</feature>
<evidence type="ECO:0000256" key="3">
    <source>
        <dbReference type="ARBA" id="ARBA00022454"/>
    </source>
</evidence>
<keyword evidence="5" id="KW-0159">Chromosome partition</keyword>
<proteinExistence type="inferred from homology"/>
<sequence>MFTAMTPLKASKQTSAAASKIKNKILNTSSFFKVSLKTNNKALALALEAQKERSRQLEMEIVYLQKQVEALCFELATRKYKDRKLLLILKNLHTNTLEHFDMVSDLFSDSDLPRLSQDNKNGLNNINEDNPAVENLTDPSPPRPEMEKSTEANKEAEKRRVTQRIQAVVAGASRPSGSLRLEVERLSMMFSQSGFDLKSLPGPQSHPTSISRPSTCAGSKPASTDTAAEPELNQSNKQEKTVLLNATMELTQSDDPEIVVVETKAKKNHGSSGKMKRKKNKEEASGSSAAENTGEKNSADSGMSEVQTVSTELQTDDHRQEELRVQCESPKKTNASRIPKLSKPEAGSCRKKSKLKPSINTKSCDTDSSDLDDYFRDSDNKVRNSVKIHEEKDEAENTASKITCRRSRTRGRRVSSILKKSSFTLPSPSHTGQSGSSEREQLHKEVEDVQRYEEICEEEINPPESDTSVDKPQSKIKTTTNSARRHKSKCRGTFVVSLLSPDAAEHDVPAPTGSFTREEEEEPSTATDAREQSESNPLRHGGEASVQETPSSCKRPWLSTQEPESRGEDVSSDHNALLLHQEAAPDTASQKPKKARREEGGRSGKKKTPQRKEGDDLLNDKRKKKKKSTSSNRGFRSEDEALGFLQDVTEDPERDKERSEQEADSRWNISEDVDIFDNFFGSKPTESKSRADSKTNERRAKPRLQALTENTDPRETFVVYRRKTRDITTESDGSDANGHTLDAREEAARQTLGDLLMDEVPPWLNMNISTANTEGGSFLDSPKRETSGGRAAAVMTEASPAGRLLTSLTNTIMTPDSANSGRTRRRPGVVSYKEPSLNSKIRRGDKFTDTKFLSSPVFRDGKKKKQKKTTAKPKLEASVLDD</sequence>